<evidence type="ECO:0000313" key="4">
    <source>
        <dbReference type="Proteomes" id="UP000022910"/>
    </source>
</evidence>
<feature type="compositionally biased region" description="Low complexity" evidence="2">
    <location>
        <begin position="342"/>
        <end position="352"/>
    </location>
</feature>
<dbReference type="Proteomes" id="UP000022910">
    <property type="component" value="Unassembled WGS sequence"/>
</dbReference>
<evidence type="ECO:0000313" key="3">
    <source>
        <dbReference type="EMBL" id="EXX74079.1"/>
    </source>
</evidence>
<protein>
    <recommendedName>
        <fullName evidence="5">DNase I-like protein</fullName>
    </recommendedName>
</protein>
<feature type="region of interest" description="Disordered" evidence="2">
    <location>
        <begin position="51"/>
        <end position="126"/>
    </location>
</feature>
<keyword evidence="1" id="KW-0175">Coiled coil</keyword>
<gene>
    <name evidence="3" type="ORF">RirG_054410</name>
</gene>
<dbReference type="InterPro" id="IPR036691">
    <property type="entry name" value="Endo/exonu/phosph_ase_sf"/>
</dbReference>
<dbReference type="STRING" id="1432141.A0A015L2Z8"/>
<dbReference type="EMBL" id="JEMT01013260">
    <property type="protein sequence ID" value="EXX74079.1"/>
    <property type="molecule type" value="Genomic_DNA"/>
</dbReference>
<evidence type="ECO:0000256" key="1">
    <source>
        <dbReference type="SAM" id="Coils"/>
    </source>
</evidence>
<feature type="compositionally biased region" description="Low complexity" evidence="2">
    <location>
        <begin position="79"/>
        <end position="88"/>
    </location>
</feature>
<proteinExistence type="predicted"/>
<feature type="region of interest" description="Disordered" evidence="2">
    <location>
        <begin position="333"/>
        <end position="352"/>
    </location>
</feature>
<keyword evidence="4" id="KW-1185">Reference proteome</keyword>
<evidence type="ECO:0000256" key="2">
    <source>
        <dbReference type="SAM" id="MobiDB-lite"/>
    </source>
</evidence>
<feature type="compositionally biased region" description="Polar residues" evidence="2">
    <location>
        <begin position="51"/>
        <end position="68"/>
    </location>
</feature>
<reference evidence="3 4" key="1">
    <citation type="submission" date="2014-02" db="EMBL/GenBank/DDBJ databases">
        <title>Single nucleus genome sequencing reveals high similarity among nuclei of an endomycorrhizal fungus.</title>
        <authorList>
            <person name="Lin K."/>
            <person name="Geurts R."/>
            <person name="Zhang Z."/>
            <person name="Limpens E."/>
            <person name="Saunders D.G."/>
            <person name="Mu D."/>
            <person name="Pang E."/>
            <person name="Cao H."/>
            <person name="Cha H."/>
            <person name="Lin T."/>
            <person name="Zhou Q."/>
            <person name="Shang Y."/>
            <person name="Li Y."/>
            <person name="Ivanov S."/>
            <person name="Sharma T."/>
            <person name="Velzen R.V."/>
            <person name="Ruijter N.D."/>
            <person name="Aanen D.K."/>
            <person name="Win J."/>
            <person name="Kamoun S."/>
            <person name="Bisseling T."/>
            <person name="Huang S."/>
        </authorList>
    </citation>
    <scope>NUCLEOTIDE SEQUENCE [LARGE SCALE GENOMIC DNA]</scope>
    <source>
        <strain evidence="4">DAOM197198w</strain>
    </source>
</reference>
<evidence type="ECO:0008006" key="5">
    <source>
        <dbReference type="Google" id="ProtNLM"/>
    </source>
</evidence>
<comment type="caution">
    <text evidence="3">The sequence shown here is derived from an EMBL/GenBank/DDBJ whole genome shotgun (WGS) entry which is preliminary data.</text>
</comment>
<name>A0A015L2Z8_RHIIW</name>
<accession>A0A015L2Z8</accession>
<organism evidence="3 4">
    <name type="scientific">Rhizophagus irregularis (strain DAOM 197198w)</name>
    <name type="common">Glomus intraradices</name>
    <dbReference type="NCBI Taxonomy" id="1432141"/>
    <lineage>
        <taxon>Eukaryota</taxon>
        <taxon>Fungi</taxon>
        <taxon>Fungi incertae sedis</taxon>
        <taxon>Mucoromycota</taxon>
        <taxon>Glomeromycotina</taxon>
        <taxon>Glomeromycetes</taxon>
        <taxon>Glomerales</taxon>
        <taxon>Glomeraceae</taxon>
        <taxon>Rhizophagus</taxon>
    </lineage>
</organism>
<sequence>MINDCKETDYVILPNNRGRRFRKKFLARSNKFTMDDSNKSVYNRIRIITRSTPNEHNLNHNGPNQSLHSKPKHPNSTKYNYNQTQYQQPRHGKSINNTQSIPHGSWARPTEESGYNSSNKGKGREQNDDIVELKKQITHLNTIIKDLSSQIKGLDIVQKTHNKDIKLLQEQERRHAEDIEKIRVECEKTNTTITKQSEIISDIPEMASILRNISNSGILTRYQPQQEAYGTHNYAHPPHNLYVEEHVHQQEEIYSEYEDSNNGYESSDTINTRIFPDDDNYTPSHPTSSSFPSITSRGGLMMNNSNNKHTSGVENQKFSPFSKIKHLISSKNPFKNTKKTSKSQNQKNNINNIDNIDTPQIAQHSYPTLIFATHNIQGSLNQKRDSLLLYMMEHDIDCLFVCETNIVDPNFSPTLKTAWQKIIAPIYNNSNNIFYFINNPDLEHRGSGSTFILTEKLHRHLQTTKILDHGRCIKITLNFKNHKIFNIYGIYLPSGKDKSNEHIKKTRLNNICKILFDDITKTKSRDHTYTAIMGDFNINYSKEILKKGKSISYIDAMDKIKHNKLEQWMCYKILKLLNFTNIATTFKKESEKTWFSSCNSSASSTTVDYIWASNNLNDIIIDFNLTRTTYSSDHAMLMFTFEHPNNSFVNLKNFNKSRDTGKSFNNRYNLNSIQKEDWVTFNNIVNEKLIRLQDIPNYSTKTQVSAAMNTFNSIIIDSLNEMKVAKIKVTPRRNNLPLALRKKYNHIHQLNSIQATVKEALYIESDQFKLEIPSSAEQRKGLKNNFDRHWR</sequence>
<dbReference type="AlphaFoldDB" id="A0A015L2Z8"/>
<dbReference type="OrthoDB" id="2490826at2759"/>
<feature type="coiled-coil region" evidence="1">
    <location>
        <begin position="130"/>
        <end position="185"/>
    </location>
</feature>
<dbReference type="SUPFAM" id="SSF56219">
    <property type="entry name" value="DNase I-like"/>
    <property type="match status" value="1"/>
</dbReference>
<dbReference type="Gene3D" id="3.60.10.10">
    <property type="entry name" value="Endonuclease/exonuclease/phosphatase"/>
    <property type="match status" value="1"/>
</dbReference>
<dbReference type="HOGENOM" id="CLU_354936_0_0_1"/>